<dbReference type="PROSITE" id="PS00028">
    <property type="entry name" value="ZINC_FINGER_C2H2_1"/>
    <property type="match status" value="3"/>
</dbReference>
<accession>A0A553RID3</accession>
<evidence type="ECO:0000313" key="9">
    <source>
        <dbReference type="EMBL" id="TRZ01944.1"/>
    </source>
</evidence>
<keyword evidence="2" id="KW-0677">Repeat</keyword>
<feature type="compositionally biased region" description="Basic and acidic residues" evidence="6">
    <location>
        <begin position="326"/>
        <end position="356"/>
    </location>
</feature>
<feature type="compositionally biased region" description="Acidic residues" evidence="6">
    <location>
        <begin position="263"/>
        <end position="291"/>
    </location>
</feature>
<reference evidence="9 10" key="1">
    <citation type="journal article" date="2019" name="Sci. Data">
        <title>Hybrid genome assembly and annotation of Danionella translucida.</title>
        <authorList>
            <person name="Kadobianskyi M."/>
            <person name="Schulze L."/>
            <person name="Schuelke M."/>
            <person name="Judkewitz B."/>
        </authorList>
    </citation>
    <scope>NUCLEOTIDE SEQUENCE [LARGE SCALE GENOMIC DNA]</scope>
    <source>
        <strain evidence="9 10">Bolton</strain>
    </source>
</reference>
<dbReference type="STRING" id="623744.A0A553RID3"/>
<dbReference type="AlphaFoldDB" id="A0A553RID3"/>
<dbReference type="InterPro" id="IPR050457">
    <property type="entry name" value="ZnFinger_BTB_dom_contain"/>
</dbReference>
<dbReference type="Proteomes" id="UP000316079">
    <property type="component" value="Unassembled WGS sequence"/>
</dbReference>
<dbReference type="FunFam" id="3.30.160.60:FF:000572">
    <property type="entry name" value="Zinc finger and BTB domain containing 7C"/>
    <property type="match status" value="1"/>
</dbReference>
<dbReference type="SUPFAM" id="SSF54695">
    <property type="entry name" value="POZ domain"/>
    <property type="match status" value="1"/>
</dbReference>
<feature type="region of interest" description="Disordered" evidence="6">
    <location>
        <begin position="257"/>
        <end position="356"/>
    </location>
</feature>
<evidence type="ECO:0000256" key="4">
    <source>
        <dbReference type="ARBA" id="ARBA00022833"/>
    </source>
</evidence>
<feature type="compositionally biased region" description="Basic and acidic residues" evidence="6">
    <location>
        <begin position="1"/>
        <end position="10"/>
    </location>
</feature>
<proteinExistence type="predicted"/>
<dbReference type="GO" id="GO:0000978">
    <property type="term" value="F:RNA polymerase II cis-regulatory region sequence-specific DNA binding"/>
    <property type="evidence" value="ECO:0007669"/>
    <property type="project" value="TreeGrafter"/>
</dbReference>
<dbReference type="SUPFAM" id="SSF57667">
    <property type="entry name" value="beta-beta-alpha zinc fingers"/>
    <property type="match status" value="2"/>
</dbReference>
<protein>
    <recommendedName>
        <fullName evidence="11">BTB domain-containing protein</fullName>
    </recommendedName>
</protein>
<gene>
    <name evidence="9" type="ORF">DNTS_004034</name>
</gene>
<dbReference type="FunFam" id="3.30.160.60:FF:000115">
    <property type="entry name" value="Zinc finger and BTB domain containing 7C"/>
    <property type="match status" value="1"/>
</dbReference>
<evidence type="ECO:0000256" key="1">
    <source>
        <dbReference type="ARBA" id="ARBA00022723"/>
    </source>
</evidence>
<dbReference type="InterPro" id="IPR036236">
    <property type="entry name" value="Znf_C2H2_sf"/>
</dbReference>
<comment type="caution">
    <text evidence="9">The sequence shown here is derived from an EMBL/GenBank/DDBJ whole genome shotgun (WGS) entry which is preliminary data.</text>
</comment>
<dbReference type="SMART" id="SM00355">
    <property type="entry name" value="ZnF_C2H2"/>
    <property type="match status" value="4"/>
</dbReference>
<evidence type="ECO:0000259" key="7">
    <source>
        <dbReference type="PROSITE" id="PS50097"/>
    </source>
</evidence>
<feature type="domain" description="C2H2-type" evidence="8">
    <location>
        <begin position="590"/>
        <end position="625"/>
    </location>
</feature>
<dbReference type="Pfam" id="PF00651">
    <property type="entry name" value="BTB"/>
    <property type="match status" value="1"/>
</dbReference>
<dbReference type="GO" id="GO:0008270">
    <property type="term" value="F:zinc ion binding"/>
    <property type="evidence" value="ECO:0007669"/>
    <property type="project" value="UniProtKB-KW"/>
</dbReference>
<evidence type="ECO:0008006" key="11">
    <source>
        <dbReference type="Google" id="ProtNLM"/>
    </source>
</evidence>
<dbReference type="InterPro" id="IPR011333">
    <property type="entry name" value="SKP1/BTB/POZ_sf"/>
</dbReference>
<feature type="domain" description="C2H2-type" evidence="8">
    <location>
        <begin position="562"/>
        <end position="589"/>
    </location>
</feature>
<dbReference type="InterPro" id="IPR013087">
    <property type="entry name" value="Znf_C2H2_type"/>
</dbReference>
<feature type="domain" description="BTB" evidence="7">
    <location>
        <begin position="155"/>
        <end position="226"/>
    </location>
</feature>
<dbReference type="FunFam" id="3.30.160.60:FF:000259">
    <property type="entry name" value="Zinc finger and BTB domain containing 7C"/>
    <property type="match status" value="1"/>
</dbReference>
<dbReference type="Gene3D" id="3.30.710.10">
    <property type="entry name" value="Potassium Channel Kv1.1, Chain A"/>
    <property type="match status" value="1"/>
</dbReference>
<dbReference type="PROSITE" id="PS50097">
    <property type="entry name" value="BTB"/>
    <property type="match status" value="1"/>
</dbReference>
<dbReference type="OrthoDB" id="8922241at2759"/>
<evidence type="ECO:0000259" key="8">
    <source>
        <dbReference type="PROSITE" id="PS50157"/>
    </source>
</evidence>
<evidence type="ECO:0000256" key="3">
    <source>
        <dbReference type="ARBA" id="ARBA00022771"/>
    </source>
</evidence>
<evidence type="ECO:0000256" key="5">
    <source>
        <dbReference type="PROSITE-ProRule" id="PRU00042"/>
    </source>
</evidence>
<keyword evidence="4" id="KW-0862">Zinc</keyword>
<dbReference type="PANTHER" id="PTHR46105">
    <property type="entry name" value="AGAP004733-PA"/>
    <property type="match status" value="1"/>
</dbReference>
<feature type="region of interest" description="Disordered" evidence="6">
    <location>
        <begin position="1"/>
        <end position="51"/>
    </location>
</feature>
<keyword evidence="1" id="KW-0479">Metal-binding</keyword>
<dbReference type="Gene3D" id="3.30.160.60">
    <property type="entry name" value="Classic Zinc Finger"/>
    <property type="match status" value="4"/>
</dbReference>
<keyword evidence="10" id="KW-1185">Reference proteome</keyword>
<evidence type="ECO:0000256" key="6">
    <source>
        <dbReference type="SAM" id="MobiDB-lite"/>
    </source>
</evidence>
<feature type="compositionally biased region" description="Basic and acidic residues" evidence="6">
    <location>
        <begin position="292"/>
        <end position="308"/>
    </location>
</feature>
<dbReference type="FunFam" id="3.30.160.60:FF:001290">
    <property type="entry name" value="Zinc finger 45-like"/>
    <property type="match status" value="1"/>
</dbReference>
<dbReference type="FunFam" id="3.30.710.10:FF:000043">
    <property type="entry name" value="Zinc finger and BTB domain containing 7A"/>
    <property type="match status" value="1"/>
</dbReference>
<name>A0A553RID3_9TELE</name>
<organism evidence="9 10">
    <name type="scientific">Danionella cerebrum</name>
    <dbReference type="NCBI Taxonomy" id="2873325"/>
    <lineage>
        <taxon>Eukaryota</taxon>
        <taxon>Metazoa</taxon>
        <taxon>Chordata</taxon>
        <taxon>Craniata</taxon>
        <taxon>Vertebrata</taxon>
        <taxon>Euteleostomi</taxon>
        <taxon>Actinopterygii</taxon>
        <taxon>Neopterygii</taxon>
        <taxon>Teleostei</taxon>
        <taxon>Ostariophysi</taxon>
        <taxon>Cypriniformes</taxon>
        <taxon>Danionidae</taxon>
        <taxon>Danioninae</taxon>
        <taxon>Danionella</taxon>
    </lineage>
</organism>
<feature type="domain" description="C2H2-type" evidence="8">
    <location>
        <begin position="506"/>
        <end position="533"/>
    </location>
</feature>
<dbReference type="SMART" id="SM00225">
    <property type="entry name" value="BTB"/>
    <property type="match status" value="1"/>
</dbReference>
<evidence type="ECO:0000256" key="2">
    <source>
        <dbReference type="ARBA" id="ARBA00022737"/>
    </source>
</evidence>
<dbReference type="EMBL" id="SRMA01024027">
    <property type="protein sequence ID" value="TRZ01944.1"/>
    <property type="molecule type" value="Genomic_DNA"/>
</dbReference>
<dbReference type="PANTHER" id="PTHR46105:SF7">
    <property type="entry name" value="ZINC FINGER AND BTB DOMAIN-CONTAINING PROTEIN 7C"/>
    <property type="match status" value="1"/>
</dbReference>
<sequence>MGRHEKERDVMGQGQNEEERAASVRKCAGEATKSIPTWQPHKRERVEESSLISDEQERKWFRLFSRVSDLRAAAERSPPHLSDSEPRLAASDISRDSGRYWSRRFSLRPGSTDSSADSSSDMADADQDLIGIPFPNHSNDILCSLNEQRRDGLLCDVILVVRDQEYRTHRSVLAACSQYFKKLFTVANEFNRSANAHAVYELDFVAPESLTAILEFAYTSTLTVTASNVKEILSAAKLLEIPCIINVCLEIMDTGGGGGGPGDCEEFEGDDEDEEDEEEDDSKDGEYDDNESERSVQEFENQEGKIWEESGAQSPSTSSQKGSTNLHKDPQEHKLETKDAPRPEKPRGNEGLEGKALKDFSIESLLQEGLYSKVPGLERGAGHSPFLPGYYPPIWASEFPGYPQLLDHGRPYPNTAVEHGPLDLAVKKEVKEEVKEEPMNPVLHRDFLKDFMSPGLGTNNDPSLGPIKEGSDLRSYLSFISASHLGTLFPPWQLEEERKLKPKASQQCPICNKVIQGAGKLPRHMRTHTGEKPYMCSICEVRFTRQDKLKIHMRKHTGERPYICLHCNSKFVHNYDLKNHLRIHTGVRPYQCEHCYKSFTRSDHLHRHLKRQSCRVSRPRRGRKPSGWRTAGFLFPNDSVAYPSAPMGEKTHESSIEDANGKLVSEDMNRKRGVFAFAMTSEDVLPHPRFYSATSDPWGVRLERAPLIPEAANFETERTVFDASVLLKWMIYTVQKKKRQSGLYKEQPSPAKSKLHGLDNETETALYGLANISKLKVINDSRLRDRFVLFFSNLNDRPLWELKQNQQQKNNINLCLVAGKQTNTLN</sequence>
<keyword evidence="3 5" id="KW-0863">Zinc-finger</keyword>
<feature type="compositionally biased region" description="Polar residues" evidence="6">
    <location>
        <begin position="311"/>
        <end position="325"/>
    </location>
</feature>
<dbReference type="Pfam" id="PF00096">
    <property type="entry name" value="zf-C2H2"/>
    <property type="match status" value="2"/>
</dbReference>
<evidence type="ECO:0000313" key="10">
    <source>
        <dbReference type="Proteomes" id="UP000316079"/>
    </source>
</evidence>
<dbReference type="InterPro" id="IPR000210">
    <property type="entry name" value="BTB/POZ_dom"/>
</dbReference>
<dbReference type="GO" id="GO:0000981">
    <property type="term" value="F:DNA-binding transcription factor activity, RNA polymerase II-specific"/>
    <property type="evidence" value="ECO:0007669"/>
    <property type="project" value="TreeGrafter"/>
</dbReference>
<feature type="domain" description="C2H2-type" evidence="8">
    <location>
        <begin position="534"/>
        <end position="561"/>
    </location>
</feature>
<dbReference type="PROSITE" id="PS50157">
    <property type="entry name" value="ZINC_FINGER_C2H2_2"/>
    <property type="match status" value="4"/>
</dbReference>